<dbReference type="Proteomes" id="UP000282184">
    <property type="component" value="Unassembled WGS sequence"/>
</dbReference>
<proteinExistence type="predicted"/>
<comment type="caution">
    <text evidence="2">The sequence shown here is derived from an EMBL/GenBank/DDBJ whole genome shotgun (WGS) entry which is preliminary data.</text>
</comment>
<dbReference type="InterPro" id="IPR008620">
    <property type="entry name" value="FixH"/>
</dbReference>
<dbReference type="RefSeq" id="WP_126691227.1">
    <property type="nucleotide sequence ID" value="NZ_RXOF01000001.1"/>
</dbReference>
<reference evidence="2 3" key="1">
    <citation type="submission" date="2018-12" db="EMBL/GenBank/DDBJ databases">
        <title>Hymenobacter gummosus sp. nov., isolated from a spring.</title>
        <authorList>
            <person name="Nie L."/>
        </authorList>
    </citation>
    <scope>NUCLEOTIDE SEQUENCE [LARGE SCALE GENOMIC DNA]</scope>
    <source>
        <strain evidence="2 3">KCTC 52166</strain>
    </source>
</reference>
<keyword evidence="3" id="KW-1185">Reference proteome</keyword>
<evidence type="ECO:0000313" key="3">
    <source>
        <dbReference type="Proteomes" id="UP000282184"/>
    </source>
</evidence>
<keyword evidence="1" id="KW-1133">Transmembrane helix</keyword>
<name>A0A3S0K8F3_9BACT</name>
<evidence type="ECO:0008006" key="4">
    <source>
        <dbReference type="Google" id="ProtNLM"/>
    </source>
</evidence>
<accession>A0A3S0K8F3</accession>
<keyword evidence="1" id="KW-0812">Transmembrane</keyword>
<dbReference type="OrthoDB" id="1493774at2"/>
<dbReference type="EMBL" id="RXOF01000001">
    <property type="protein sequence ID" value="RTQ53301.1"/>
    <property type="molecule type" value="Genomic_DNA"/>
</dbReference>
<dbReference type="Pfam" id="PF05751">
    <property type="entry name" value="FixH"/>
    <property type="match status" value="1"/>
</dbReference>
<gene>
    <name evidence="2" type="ORF">EJV47_00760</name>
</gene>
<sequence length="158" mass="17520">MTTLPVNKPAPPRSLWPYTIVAAFVLFAAFIGYMVQQAMRTSVDLVSADYYAQELRHQQRMEAAARTRALPGAVGISQHARTLTLQLPAALAADARGQVQFFRPSDQALDFIVPLRPDASGTQQLSTARLRPGYWRLRLDFTAAGQAYFVEQNITVPN</sequence>
<protein>
    <recommendedName>
        <fullName evidence="4">Nitrogen fixation protein FixH</fullName>
    </recommendedName>
</protein>
<dbReference type="AlphaFoldDB" id="A0A3S0K8F3"/>
<organism evidence="2 3">
    <name type="scientific">Hymenobacter gummosus</name>
    <dbReference type="NCBI Taxonomy" id="1776032"/>
    <lineage>
        <taxon>Bacteria</taxon>
        <taxon>Pseudomonadati</taxon>
        <taxon>Bacteroidota</taxon>
        <taxon>Cytophagia</taxon>
        <taxon>Cytophagales</taxon>
        <taxon>Hymenobacteraceae</taxon>
        <taxon>Hymenobacter</taxon>
    </lineage>
</organism>
<evidence type="ECO:0000313" key="2">
    <source>
        <dbReference type="EMBL" id="RTQ53301.1"/>
    </source>
</evidence>
<feature type="transmembrane region" description="Helical" evidence="1">
    <location>
        <begin position="15"/>
        <end position="35"/>
    </location>
</feature>
<evidence type="ECO:0000256" key="1">
    <source>
        <dbReference type="SAM" id="Phobius"/>
    </source>
</evidence>
<keyword evidence="1" id="KW-0472">Membrane</keyword>